<dbReference type="Gene3D" id="1.10.510.10">
    <property type="entry name" value="Transferase(Phosphotransferase) domain 1"/>
    <property type="match status" value="1"/>
</dbReference>
<dbReference type="Pfam" id="PF00069">
    <property type="entry name" value="Pkinase"/>
    <property type="match status" value="1"/>
</dbReference>
<dbReference type="InterPro" id="IPR017441">
    <property type="entry name" value="Protein_kinase_ATP_BS"/>
</dbReference>
<keyword evidence="3" id="KW-0808">Transferase</keyword>
<evidence type="ECO:0000256" key="9">
    <source>
        <dbReference type="SAM" id="MobiDB-lite"/>
    </source>
</evidence>
<dbReference type="PANTHER" id="PTHR24057">
    <property type="entry name" value="GLYCOGEN SYNTHASE KINASE-3 ALPHA"/>
    <property type="match status" value="1"/>
</dbReference>
<dbReference type="GO" id="GO:0005524">
    <property type="term" value="F:ATP binding"/>
    <property type="evidence" value="ECO:0007669"/>
    <property type="project" value="UniProtKB-UniRule"/>
</dbReference>
<dbReference type="PANTHER" id="PTHR24057:SF0">
    <property type="entry name" value="PROTEIN KINASE SHAGGY-RELATED"/>
    <property type="match status" value="1"/>
</dbReference>
<feature type="compositionally biased region" description="Basic and acidic residues" evidence="9">
    <location>
        <begin position="67"/>
        <end position="81"/>
    </location>
</feature>
<keyword evidence="2 8" id="KW-0723">Serine/threonine-protein kinase</keyword>
<sequence>MSDRRRKTKRDSYKEFKPSTSRLKSAASSSTSRKSTINRISRPRPRPGGKGTANSKGLHRRLANMGLHEDEKGSRNRDKKGTGTAEATGRSRPSKEIQYTANSIIGKGSFGVVYKATVTNTEEVVAIKKVLQDRRFKNRELEIMRMMRHPNVVELKHSFYAKGEKDDLYLNLVMEYVPITVHHHLKSFFKIKKAIPVFLVRLYMYQISRALAYIHSLGICHRDIKPHNLLMDPRSHVCKLIDFGSAKILVSGQPNVAYICSRYYRAPELVFEATEYTTAIDVWSMGCVMVELFLGRPVFMGQSREHQLVEIVKKLGTPTKDQMQKMNPDHRGLKFAHPIKGQSWSTIFRGKAPVDAIDLVSQVLQYDPSRRITCFKALAHPFFDELRKPGVKLADGKALPPLFNFTDSEVKQSRKMNLMDKIMPTSK</sequence>
<feature type="compositionally biased region" description="Low complexity" evidence="9">
    <location>
        <begin position="19"/>
        <end position="40"/>
    </location>
</feature>
<accession>A0A7S0CPT9</accession>
<dbReference type="InterPro" id="IPR008271">
    <property type="entry name" value="Ser/Thr_kinase_AS"/>
</dbReference>
<evidence type="ECO:0000313" key="11">
    <source>
        <dbReference type="EMBL" id="CAD8428742.1"/>
    </source>
</evidence>
<evidence type="ECO:0000259" key="10">
    <source>
        <dbReference type="PROSITE" id="PS50011"/>
    </source>
</evidence>
<dbReference type="CDD" id="cd14137">
    <property type="entry name" value="STKc_GSK3"/>
    <property type="match status" value="1"/>
</dbReference>
<evidence type="ECO:0000256" key="3">
    <source>
        <dbReference type="ARBA" id="ARBA00022679"/>
    </source>
</evidence>
<feature type="binding site" evidence="7">
    <location>
        <position position="129"/>
    </location>
    <ligand>
        <name>ATP</name>
        <dbReference type="ChEBI" id="CHEBI:30616"/>
    </ligand>
</feature>
<dbReference type="SMART" id="SM00220">
    <property type="entry name" value="S_TKc"/>
    <property type="match status" value="1"/>
</dbReference>
<reference evidence="11" key="1">
    <citation type="submission" date="2021-01" db="EMBL/GenBank/DDBJ databases">
        <authorList>
            <person name="Corre E."/>
            <person name="Pelletier E."/>
            <person name="Niang G."/>
            <person name="Scheremetjew M."/>
            <person name="Finn R."/>
            <person name="Kale V."/>
            <person name="Holt S."/>
            <person name="Cochrane G."/>
            <person name="Meng A."/>
            <person name="Brown T."/>
            <person name="Cohen L."/>
        </authorList>
    </citation>
    <scope>NUCLEOTIDE SEQUENCE</scope>
    <source>
        <strain evidence="11">CCMP2058</strain>
    </source>
</reference>
<dbReference type="GO" id="GO:0005737">
    <property type="term" value="C:cytoplasm"/>
    <property type="evidence" value="ECO:0007669"/>
    <property type="project" value="TreeGrafter"/>
</dbReference>
<protein>
    <recommendedName>
        <fullName evidence="10">Protein kinase domain-containing protein</fullName>
    </recommendedName>
</protein>
<dbReference type="GO" id="GO:0007165">
    <property type="term" value="P:signal transduction"/>
    <property type="evidence" value="ECO:0007669"/>
    <property type="project" value="TreeGrafter"/>
</dbReference>
<evidence type="ECO:0000256" key="8">
    <source>
        <dbReference type="RuleBase" id="RU000304"/>
    </source>
</evidence>
<dbReference type="InterPro" id="IPR039192">
    <property type="entry name" value="STKc_GSK3"/>
</dbReference>
<dbReference type="InterPro" id="IPR050591">
    <property type="entry name" value="GSK-3"/>
</dbReference>
<dbReference type="GO" id="GO:0030154">
    <property type="term" value="P:cell differentiation"/>
    <property type="evidence" value="ECO:0007669"/>
    <property type="project" value="TreeGrafter"/>
</dbReference>
<dbReference type="InterPro" id="IPR011009">
    <property type="entry name" value="Kinase-like_dom_sf"/>
</dbReference>
<dbReference type="SUPFAM" id="SSF56112">
    <property type="entry name" value="Protein kinase-like (PK-like)"/>
    <property type="match status" value="1"/>
</dbReference>
<dbReference type="Gene3D" id="3.30.200.20">
    <property type="entry name" value="Phosphorylase Kinase, domain 1"/>
    <property type="match status" value="1"/>
</dbReference>
<organism evidence="11">
    <name type="scientific">Amorphochlora amoebiformis</name>
    <dbReference type="NCBI Taxonomy" id="1561963"/>
    <lineage>
        <taxon>Eukaryota</taxon>
        <taxon>Sar</taxon>
        <taxon>Rhizaria</taxon>
        <taxon>Cercozoa</taxon>
        <taxon>Chlorarachniophyceae</taxon>
        <taxon>Amorphochlora</taxon>
    </lineage>
</organism>
<dbReference type="FunFam" id="3.30.200.20:FF:000009">
    <property type="entry name" value="Glycogen synthase kinase-3 beta"/>
    <property type="match status" value="1"/>
</dbReference>
<dbReference type="PROSITE" id="PS50011">
    <property type="entry name" value="PROTEIN_KINASE_DOM"/>
    <property type="match status" value="1"/>
</dbReference>
<gene>
    <name evidence="11" type="ORF">LAMO00422_LOCUS387</name>
</gene>
<dbReference type="AlphaFoldDB" id="A0A7S0CPT9"/>
<feature type="region of interest" description="Disordered" evidence="9">
    <location>
        <begin position="1"/>
        <end position="95"/>
    </location>
</feature>
<evidence type="ECO:0000256" key="5">
    <source>
        <dbReference type="ARBA" id="ARBA00022777"/>
    </source>
</evidence>
<evidence type="ECO:0000256" key="4">
    <source>
        <dbReference type="ARBA" id="ARBA00022741"/>
    </source>
</evidence>
<keyword evidence="6 7" id="KW-0067">ATP-binding</keyword>
<dbReference type="PROSITE" id="PS00108">
    <property type="entry name" value="PROTEIN_KINASE_ST"/>
    <property type="match status" value="1"/>
</dbReference>
<dbReference type="InterPro" id="IPR000719">
    <property type="entry name" value="Prot_kinase_dom"/>
</dbReference>
<evidence type="ECO:0000256" key="6">
    <source>
        <dbReference type="ARBA" id="ARBA00022840"/>
    </source>
</evidence>
<dbReference type="FunFam" id="1.10.510.10:FF:000082">
    <property type="entry name" value="Shaggy-related protein kinase kappa"/>
    <property type="match status" value="1"/>
</dbReference>
<evidence type="ECO:0000256" key="2">
    <source>
        <dbReference type="ARBA" id="ARBA00022527"/>
    </source>
</evidence>
<dbReference type="EMBL" id="HBEM01000546">
    <property type="protein sequence ID" value="CAD8428742.1"/>
    <property type="molecule type" value="Transcribed_RNA"/>
</dbReference>
<evidence type="ECO:0000256" key="7">
    <source>
        <dbReference type="PROSITE-ProRule" id="PRU10141"/>
    </source>
</evidence>
<evidence type="ECO:0000256" key="1">
    <source>
        <dbReference type="ARBA" id="ARBA00005527"/>
    </source>
</evidence>
<feature type="domain" description="Protein kinase" evidence="10">
    <location>
        <begin position="99"/>
        <end position="383"/>
    </location>
</feature>
<comment type="similarity">
    <text evidence="1">Belongs to the protein kinase superfamily. CMGC Ser/Thr protein kinase family. GSK-3 subfamily.</text>
</comment>
<dbReference type="GO" id="GO:0004674">
    <property type="term" value="F:protein serine/threonine kinase activity"/>
    <property type="evidence" value="ECO:0007669"/>
    <property type="project" value="UniProtKB-KW"/>
</dbReference>
<name>A0A7S0CPT9_9EUKA</name>
<keyword evidence="4 7" id="KW-0547">Nucleotide-binding</keyword>
<dbReference type="GO" id="GO:0005634">
    <property type="term" value="C:nucleus"/>
    <property type="evidence" value="ECO:0007669"/>
    <property type="project" value="TreeGrafter"/>
</dbReference>
<keyword evidence="5" id="KW-0418">Kinase</keyword>
<dbReference type="PROSITE" id="PS00107">
    <property type="entry name" value="PROTEIN_KINASE_ATP"/>
    <property type="match status" value="1"/>
</dbReference>
<proteinExistence type="inferred from homology"/>